<accession>A0A397T509</accession>
<gene>
    <name evidence="10" type="ORF">C1645_71083</name>
</gene>
<dbReference type="GO" id="GO:0006048">
    <property type="term" value="P:UDP-N-acetylglucosamine biosynthetic process"/>
    <property type="evidence" value="ECO:0007669"/>
    <property type="project" value="UniProtKB-UniRule"/>
</dbReference>
<keyword evidence="4 8" id="KW-0808">Transferase</keyword>
<organism evidence="10 11">
    <name type="scientific">Glomus cerebriforme</name>
    <dbReference type="NCBI Taxonomy" id="658196"/>
    <lineage>
        <taxon>Eukaryota</taxon>
        <taxon>Fungi</taxon>
        <taxon>Fungi incertae sedis</taxon>
        <taxon>Mucoromycota</taxon>
        <taxon>Glomeromycotina</taxon>
        <taxon>Glomeromycetes</taxon>
        <taxon>Glomerales</taxon>
        <taxon>Glomeraceae</taxon>
        <taxon>Glomus</taxon>
    </lineage>
</organism>
<dbReference type="Gene3D" id="3.40.630.30">
    <property type="match status" value="1"/>
</dbReference>
<protein>
    <recommendedName>
        <fullName evidence="8">Glucosamine 6-phosphate N-acetyltransferase</fullName>
        <ecNumber evidence="8">2.3.1.4</ecNumber>
    </recommendedName>
</protein>
<evidence type="ECO:0000256" key="6">
    <source>
        <dbReference type="ARBA" id="ARBA00023136"/>
    </source>
</evidence>
<dbReference type="OrthoDB" id="10039976at2759"/>
<dbReference type="GO" id="GO:0005789">
    <property type="term" value="C:endoplasmic reticulum membrane"/>
    <property type="evidence" value="ECO:0007669"/>
    <property type="project" value="UniProtKB-SubCell"/>
</dbReference>
<comment type="subunit">
    <text evidence="3">Homodimer.</text>
</comment>
<dbReference type="EC" id="2.3.1.4" evidence="8"/>
<comment type="pathway">
    <text evidence="8">Nucleotide-sugar biosynthesis; UDP-N-acetyl-alpha-D-glucosamine biosynthesis; N-acetyl-alpha-D-glucosamine 1-phosphate from alpha-D-glucosamine 6-phosphate (route I): step 1/2.</text>
</comment>
<sequence length="187" mass="21271">MSIQENLLFTPSLISPEVQAALPKGYTIRPLASDDYERGFLDVLSVLTVIGNISKAQFLVLIKLFFFTLERFFYLKAHNHEYFTLVIVSSEDRIVGAGTIFIERKFIRNTGLVGHIEDIAVDKNQQGKKLGLRIIQALKYVGAKTGCYKVILDCSEKNVPFYEKCGFQRKEVEMAWYCSENSTKAKL</sequence>
<dbReference type="UniPathway" id="UPA00113">
    <property type="reaction ID" value="UER00529"/>
</dbReference>
<evidence type="ECO:0000256" key="1">
    <source>
        <dbReference type="ARBA" id="ARBA00004184"/>
    </source>
</evidence>
<evidence type="ECO:0000256" key="3">
    <source>
        <dbReference type="ARBA" id="ARBA00011738"/>
    </source>
</evidence>
<evidence type="ECO:0000313" key="11">
    <source>
        <dbReference type="Proteomes" id="UP000265703"/>
    </source>
</evidence>
<name>A0A397T509_9GLOM</name>
<comment type="caution">
    <text evidence="10">The sequence shown here is derived from an EMBL/GenBank/DDBJ whole genome shotgun (WGS) entry which is preliminary data.</text>
</comment>
<evidence type="ECO:0000256" key="5">
    <source>
        <dbReference type="ARBA" id="ARBA00022824"/>
    </source>
</evidence>
<reference evidence="10 11" key="1">
    <citation type="submission" date="2018-06" db="EMBL/GenBank/DDBJ databases">
        <title>Comparative genomics reveals the genomic features of Rhizophagus irregularis, R. cerebriforme, R. diaphanum and Gigaspora rosea, and their symbiotic lifestyle signature.</title>
        <authorList>
            <person name="Morin E."/>
            <person name="San Clemente H."/>
            <person name="Chen E.C.H."/>
            <person name="De La Providencia I."/>
            <person name="Hainaut M."/>
            <person name="Kuo A."/>
            <person name="Kohler A."/>
            <person name="Murat C."/>
            <person name="Tang N."/>
            <person name="Roy S."/>
            <person name="Loubradou J."/>
            <person name="Henrissat B."/>
            <person name="Grigoriev I.V."/>
            <person name="Corradi N."/>
            <person name="Roux C."/>
            <person name="Martin F.M."/>
        </authorList>
    </citation>
    <scope>NUCLEOTIDE SEQUENCE [LARGE SCALE GENOMIC DNA]</scope>
    <source>
        <strain evidence="10 11">DAOM 227022</strain>
    </source>
</reference>
<dbReference type="STRING" id="658196.A0A397T509"/>
<keyword evidence="11" id="KW-1185">Reference proteome</keyword>
<dbReference type="InterPro" id="IPR039143">
    <property type="entry name" value="GNPNAT1-like"/>
</dbReference>
<dbReference type="GO" id="GO:0004343">
    <property type="term" value="F:glucosamine 6-phosphate N-acetyltransferase activity"/>
    <property type="evidence" value="ECO:0007669"/>
    <property type="project" value="UniProtKB-UniRule"/>
</dbReference>
<dbReference type="FunFam" id="3.40.630.30:FF:000048">
    <property type="entry name" value="Glucosamine 6-phosphate N-acetyltransferase"/>
    <property type="match status" value="1"/>
</dbReference>
<comment type="similarity">
    <text evidence="8">Belongs to the acetyltransferase family. GNA1 subfamily.</text>
</comment>
<evidence type="ECO:0000256" key="2">
    <source>
        <dbReference type="ARBA" id="ARBA00004586"/>
    </source>
</evidence>
<dbReference type="SUPFAM" id="SSF55729">
    <property type="entry name" value="Acyl-CoA N-acyltransferases (Nat)"/>
    <property type="match status" value="1"/>
</dbReference>
<evidence type="ECO:0000259" key="9">
    <source>
        <dbReference type="PROSITE" id="PS51186"/>
    </source>
</evidence>
<dbReference type="PANTHER" id="PTHR13355:SF11">
    <property type="entry name" value="GLUCOSAMINE 6-PHOSPHATE N-ACETYLTRANSFERASE"/>
    <property type="match status" value="1"/>
</dbReference>
<evidence type="ECO:0000256" key="7">
    <source>
        <dbReference type="ARBA" id="ARBA00023315"/>
    </source>
</evidence>
<keyword evidence="5" id="KW-0256">Endoplasmic reticulum</keyword>
<dbReference type="AlphaFoldDB" id="A0A397T509"/>
<proteinExistence type="inferred from homology"/>
<comment type="catalytic activity">
    <reaction evidence="8">
        <text>D-glucosamine 6-phosphate + acetyl-CoA = N-acetyl-D-glucosamine 6-phosphate + CoA + H(+)</text>
        <dbReference type="Rhea" id="RHEA:10292"/>
        <dbReference type="ChEBI" id="CHEBI:15378"/>
        <dbReference type="ChEBI" id="CHEBI:57287"/>
        <dbReference type="ChEBI" id="CHEBI:57288"/>
        <dbReference type="ChEBI" id="CHEBI:57513"/>
        <dbReference type="ChEBI" id="CHEBI:58725"/>
        <dbReference type="EC" id="2.3.1.4"/>
    </reaction>
</comment>
<evidence type="ECO:0000313" key="10">
    <source>
        <dbReference type="EMBL" id="RIA92409.1"/>
    </source>
</evidence>
<dbReference type="Pfam" id="PF00583">
    <property type="entry name" value="Acetyltransf_1"/>
    <property type="match status" value="1"/>
</dbReference>
<dbReference type="PROSITE" id="PS51186">
    <property type="entry name" value="GNAT"/>
    <property type="match status" value="1"/>
</dbReference>
<dbReference type="InterPro" id="IPR016181">
    <property type="entry name" value="Acyl_CoA_acyltransferase"/>
</dbReference>
<keyword evidence="6" id="KW-0472">Membrane</keyword>
<evidence type="ECO:0000256" key="8">
    <source>
        <dbReference type="RuleBase" id="RU365086"/>
    </source>
</evidence>
<feature type="domain" description="N-acetyltransferase" evidence="9">
    <location>
        <begin position="48"/>
        <end position="187"/>
    </location>
</feature>
<dbReference type="Proteomes" id="UP000265703">
    <property type="component" value="Unassembled WGS sequence"/>
</dbReference>
<evidence type="ECO:0000256" key="4">
    <source>
        <dbReference type="ARBA" id="ARBA00022679"/>
    </source>
</evidence>
<keyword evidence="7 8" id="KW-0012">Acyltransferase</keyword>
<comment type="subcellular location">
    <subcellularLocation>
        <location evidence="1">Endomembrane system</location>
        <topology evidence="1">Peripheral membrane protein</topology>
    </subcellularLocation>
    <subcellularLocation>
        <location evidence="2">Endoplasmic reticulum membrane</location>
    </subcellularLocation>
</comment>
<dbReference type="PANTHER" id="PTHR13355">
    <property type="entry name" value="GLUCOSAMINE 6-PHOSPHATE N-ACETYLTRANSFERASE"/>
    <property type="match status" value="1"/>
</dbReference>
<dbReference type="InterPro" id="IPR000182">
    <property type="entry name" value="GNAT_dom"/>
</dbReference>
<dbReference type="CDD" id="cd04301">
    <property type="entry name" value="NAT_SF"/>
    <property type="match status" value="1"/>
</dbReference>
<dbReference type="EMBL" id="QKYT01000127">
    <property type="protein sequence ID" value="RIA92409.1"/>
    <property type="molecule type" value="Genomic_DNA"/>
</dbReference>